<organism evidence="4 5">
    <name type="scientific">Pelagicoccus mobilis</name>
    <dbReference type="NCBI Taxonomy" id="415221"/>
    <lineage>
        <taxon>Bacteria</taxon>
        <taxon>Pseudomonadati</taxon>
        <taxon>Verrucomicrobiota</taxon>
        <taxon>Opitutia</taxon>
        <taxon>Puniceicoccales</taxon>
        <taxon>Pelagicoccaceae</taxon>
        <taxon>Pelagicoccus</taxon>
    </lineage>
</organism>
<proteinExistence type="predicted"/>
<dbReference type="EMBL" id="JAENIL010000007">
    <property type="protein sequence ID" value="MBK1876203.1"/>
    <property type="molecule type" value="Genomic_DNA"/>
</dbReference>
<gene>
    <name evidence="4" type="ORF">JIN87_04945</name>
</gene>
<dbReference type="RefSeq" id="WP_200354419.1">
    <property type="nucleotide sequence ID" value="NZ_JAENIL010000007.1"/>
</dbReference>
<evidence type="ECO:0000256" key="2">
    <source>
        <dbReference type="SAM" id="SignalP"/>
    </source>
</evidence>
<dbReference type="Proteomes" id="UP000617628">
    <property type="component" value="Unassembled WGS sequence"/>
</dbReference>
<dbReference type="AlphaFoldDB" id="A0A934VQ51"/>
<evidence type="ECO:0000259" key="3">
    <source>
        <dbReference type="PROSITE" id="PS51502"/>
    </source>
</evidence>
<evidence type="ECO:0000313" key="4">
    <source>
        <dbReference type="EMBL" id="MBK1876203.1"/>
    </source>
</evidence>
<comment type="subunit">
    <text evidence="1">Homodimer.</text>
</comment>
<dbReference type="Gene3D" id="3.30.70.100">
    <property type="match status" value="1"/>
</dbReference>
<dbReference type="InterPro" id="IPR011008">
    <property type="entry name" value="Dimeric_a/b-barrel"/>
</dbReference>
<dbReference type="InterPro" id="IPR044662">
    <property type="entry name" value="HS1/DABB1-like"/>
</dbReference>
<keyword evidence="2" id="KW-0732">Signal</keyword>
<dbReference type="PANTHER" id="PTHR33178">
    <property type="match status" value="1"/>
</dbReference>
<accession>A0A934VQ51</accession>
<name>A0A934VQ51_9BACT</name>
<evidence type="ECO:0000313" key="5">
    <source>
        <dbReference type="Proteomes" id="UP000617628"/>
    </source>
</evidence>
<dbReference type="PROSITE" id="PS51257">
    <property type="entry name" value="PROKAR_LIPOPROTEIN"/>
    <property type="match status" value="1"/>
</dbReference>
<feature type="signal peptide" evidence="2">
    <location>
        <begin position="1"/>
        <end position="22"/>
    </location>
</feature>
<dbReference type="SUPFAM" id="SSF54909">
    <property type="entry name" value="Dimeric alpha+beta barrel"/>
    <property type="match status" value="1"/>
</dbReference>
<dbReference type="Pfam" id="PF07876">
    <property type="entry name" value="Dabb"/>
    <property type="match status" value="1"/>
</dbReference>
<protein>
    <submittedName>
        <fullName evidence="4">Dabb family protein</fullName>
    </submittedName>
</protein>
<dbReference type="PROSITE" id="PS51502">
    <property type="entry name" value="S_R_A_B_BARREL"/>
    <property type="match status" value="1"/>
</dbReference>
<feature type="domain" description="Stress-response A/B barrel" evidence="3">
    <location>
        <begin position="38"/>
        <end position="132"/>
    </location>
</feature>
<dbReference type="SMART" id="SM00886">
    <property type="entry name" value="Dabb"/>
    <property type="match status" value="1"/>
</dbReference>
<evidence type="ECO:0000256" key="1">
    <source>
        <dbReference type="ARBA" id="ARBA00011738"/>
    </source>
</evidence>
<comment type="caution">
    <text evidence="4">The sequence shown here is derived from an EMBL/GenBank/DDBJ whole genome shotgun (WGS) entry which is preliminary data.</text>
</comment>
<sequence length="135" mass="14895">MKKSLTILSSLILAILALGAFSGCTECDAGEAAEGRVLRHVVCLKYKDDVTAEQKADVIKDIYDLPNKIKELKYLELGEEVSVEGKNKGFTQVITMTFADEAGRDIYLPHPDHVALVDKVGPLLEDVLVVDYWSK</sequence>
<feature type="chain" id="PRO_5037966956" evidence="2">
    <location>
        <begin position="23"/>
        <end position="135"/>
    </location>
</feature>
<keyword evidence="5" id="KW-1185">Reference proteome</keyword>
<reference evidence="4" key="1">
    <citation type="submission" date="2021-01" db="EMBL/GenBank/DDBJ databases">
        <title>Modified the classification status of verrucomicrobia.</title>
        <authorList>
            <person name="Feng X."/>
        </authorList>
    </citation>
    <scope>NUCLEOTIDE SEQUENCE</scope>
    <source>
        <strain evidence="4">KCTC 13126</strain>
    </source>
</reference>
<dbReference type="PANTHER" id="PTHR33178:SF10">
    <property type="entry name" value="STRESS-RESPONSE A_B BARREL DOMAIN-CONTAINING PROTEIN"/>
    <property type="match status" value="1"/>
</dbReference>
<dbReference type="InterPro" id="IPR013097">
    <property type="entry name" value="Dabb"/>
</dbReference>